<dbReference type="OrthoDB" id="6159439at2759"/>
<feature type="domain" description="Homeobox" evidence="3">
    <location>
        <begin position="114"/>
        <end position="168"/>
    </location>
</feature>
<sequence>MINERGAPNTLTLPMQYPSSVIILLQFDPFAPLLRSGAPNLGVRFKKRRWQLFFEEESTRNHFPATEAHHMDISKILTNHHELPFQHLCQDKQRVFFFCNSQREQTKDGDLGSRRSFSMAQKEEMLRIYSVKPYPTQKEREEIARIMDTTQRRVQVWFQNHRARAHLRRSDI</sequence>
<dbReference type="InterPro" id="IPR001356">
    <property type="entry name" value="HD"/>
</dbReference>
<reference evidence="4 5" key="1">
    <citation type="journal article" date="2018" name="Genome Biol. Evol.">
        <title>Multiple Roots of Fruiting Body Formation in Amoebozoa.</title>
        <authorList>
            <person name="Hillmann F."/>
            <person name="Forbes G."/>
            <person name="Novohradska S."/>
            <person name="Ferling I."/>
            <person name="Riege K."/>
            <person name="Groth M."/>
            <person name="Westermann M."/>
            <person name="Marz M."/>
            <person name="Spaller T."/>
            <person name="Winckler T."/>
            <person name="Schaap P."/>
            <person name="Glockner G."/>
        </authorList>
    </citation>
    <scope>NUCLEOTIDE SEQUENCE [LARGE SCALE GENOMIC DNA]</scope>
    <source>
        <strain evidence="4 5">Jena</strain>
    </source>
</reference>
<dbReference type="STRING" id="1890364.A0A2P6NY71"/>
<dbReference type="InParanoid" id="A0A2P6NY71"/>
<organism evidence="4 5">
    <name type="scientific">Planoprotostelium fungivorum</name>
    <dbReference type="NCBI Taxonomy" id="1890364"/>
    <lineage>
        <taxon>Eukaryota</taxon>
        <taxon>Amoebozoa</taxon>
        <taxon>Evosea</taxon>
        <taxon>Variosea</taxon>
        <taxon>Cavosteliida</taxon>
        <taxon>Cavosteliaceae</taxon>
        <taxon>Planoprotostelium</taxon>
    </lineage>
</organism>
<name>A0A2P6NY71_9EUKA</name>
<keyword evidence="1 2" id="KW-0238">DNA-binding</keyword>
<dbReference type="EMBL" id="MDYQ01000007">
    <property type="protein sequence ID" value="PRP88907.1"/>
    <property type="molecule type" value="Genomic_DNA"/>
</dbReference>
<dbReference type="GO" id="GO:0005634">
    <property type="term" value="C:nucleus"/>
    <property type="evidence" value="ECO:0007669"/>
    <property type="project" value="UniProtKB-SubCell"/>
</dbReference>
<evidence type="ECO:0000313" key="4">
    <source>
        <dbReference type="EMBL" id="PRP88907.1"/>
    </source>
</evidence>
<dbReference type="Pfam" id="PF00046">
    <property type="entry name" value="Homeodomain"/>
    <property type="match status" value="1"/>
</dbReference>
<comment type="caution">
    <text evidence="4">The sequence shown here is derived from an EMBL/GenBank/DDBJ whole genome shotgun (WGS) entry which is preliminary data.</text>
</comment>
<keyword evidence="1 2" id="KW-0539">Nucleus</keyword>
<dbReference type="PROSITE" id="PS50071">
    <property type="entry name" value="HOMEOBOX_2"/>
    <property type="match status" value="1"/>
</dbReference>
<gene>
    <name evidence="4" type="ORF">PROFUN_00375</name>
</gene>
<evidence type="ECO:0000313" key="5">
    <source>
        <dbReference type="Proteomes" id="UP000241769"/>
    </source>
</evidence>
<dbReference type="InterPro" id="IPR009057">
    <property type="entry name" value="Homeodomain-like_sf"/>
</dbReference>
<keyword evidence="1 2" id="KW-0371">Homeobox</keyword>
<protein>
    <recommendedName>
        <fullName evidence="3">Homeobox domain-containing protein</fullName>
    </recommendedName>
</protein>
<evidence type="ECO:0000256" key="2">
    <source>
        <dbReference type="RuleBase" id="RU000682"/>
    </source>
</evidence>
<comment type="subcellular location">
    <subcellularLocation>
        <location evidence="1 2">Nucleus</location>
    </subcellularLocation>
</comment>
<dbReference type="GO" id="GO:0003677">
    <property type="term" value="F:DNA binding"/>
    <property type="evidence" value="ECO:0007669"/>
    <property type="project" value="UniProtKB-UniRule"/>
</dbReference>
<dbReference type="SMART" id="SM00389">
    <property type="entry name" value="HOX"/>
    <property type="match status" value="1"/>
</dbReference>
<feature type="DNA-binding region" description="Homeobox" evidence="1">
    <location>
        <begin position="116"/>
        <end position="169"/>
    </location>
</feature>
<dbReference type="Proteomes" id="UP000241769">
    <property type="component" value="Unassembled WGS sequence"/>
</dbReference>
<keyword evidence="5" id="KW-1185">Reference proteome</keyword>
<proteinExistence type="predicted"/>
<evidence type="ECO:0000259" key="3">
    <source>
        <dbReference type="PROSITE" id="PS50071"/>
    </source>
</evidence>
<dbReference type="Gene3D" id="1.10.10.60">
    <property type="entry name" value="Homeodomain-like"/>
    <property type="match status" value="1"/>
</dbReference>
<dbReference type="CDD" id="cd00086">
    <property type="entry name" value="homeodomain"/>
    <property type="match status" value="1"/>
</dbReference>
<dbReference type="AlphaFoldDB" id="A0A2P6NY71"/>
<evidence type="ECO:0000256" key="1">
    <source>
        <dbReference type="PROSITE-ProRule" id="PRU00108"/>
    </source>
</evidence>
<dbReference type="SUPFAM" id="SSF46689">
    <property type="entry name" value="Homeodomain-like"/>
    <property type="match status" value="1"/>
</dbReference>
<accession>A0A2P6NY71</accession>